<comment type="caution">
    <text evidence="3">The sequence shown here is derived from an EMBL/GenBank/DDBJ whole genome shotgun (WGS) entry which is preliminary data.</text>
</comment>
<feature type="domain" description="Pyridoxamine 5'-phosphate oxidase N-terminal" evidence="2">
    <location>
        <begin position="4"/>
        <end position="135"/>
    </location>
</feature>
<dbReference type="OrthoDB" id="159383at2"/>
<accession>A0A326UCB7</accession>
<reference evidence="3 4" key="1">
    <citation type="submission" date="2018-06" db="EMBL/GenBank/DDBJ databases">
        <title>Genomic Encyclopedia of Archaeal and Bacterial Type Strains, Phase II (KMG-II): from individual species to whole genera.</title>
        <authorList>
            <person name="Goeker M."/>
        </authorList>
    </citation>
    <scope>NUCLEOTIDE SEQUENCE [LARGE SCALE GENOMIC DNA]</scope>
    <source>
        <strain evidence="3 4">ATCC BAA-1881</strain>
    </source>
</reference>
<dbReference type="NCBIfam" id="TIGR03618">
    <property type="entry name" value="Rv1155_F420"/>
    <property type="match status" value="1"/>
</dbReference>
<dbReference type="EMBL" id="QKUF01000015">
    <property type="protein sequence ID" value="PZW26326.1"/>
    <property type="molecule type" value="Genomic_DNA"/>
</dbReference>
<gene>
    <name evidence="3" type="ORF">EI42_03906</name>
</gene>
<protein>
    <submittedName>
        <fullName evidence="3">PPOX class probable F420-dependent enzyme</fullName>
    </submittedName>
</protein>
<dbReference type="PANTHER" id="PTHR35176:SF1">
    <property type="entry name" value="F420H(2)-DEPENDENT BILIVERDIN REDUCTASE"/>
    <property type="match status" value="1"/>
</dbReference>
<dbReference type="InterPro" id="IPR052019">
    <property type="entry name" value="F420H2_bilvrd_red/Heme_oxyg"/>
</dbReference>
<dbReference type="InterPro" id="IPR019920">
    <property type="entry name" value="F420-binding_dom_put"/>
</dbReference>
<dbReference type="GO" id="GO:0070967">
    <property type="term" value="F:coenzyme F420 binding"/>
    <property type="evidence" value="ECO:0007669"/>
    <property type="project" value="TreeGrafter"/>
</dbReference>
<keyword evidence="4" id="KW-1185">Reference proteome</keyword>
<evidence type="ECO:0000259" key="2">
    <source>
        <dbReference type="Pfam" id="PF01243"/>
    </source>
</evidence>
<dbReference type="Proteomes" id="UP000248806">
    <property type="component" value="Unassembled WGS sequence"/>
</dbReference>
<dbReference type="Pfam" id="PF01243">
    <property type="entry name" value="PNPOx_N"/>
    <property type="match status" value="1"/>
</dbReference>
<dbReference type="AlphaFoldDB" id="A0A326UCB7"/>
<evidence type="ECO:0000256" key="1">
    <source>
        <dbReference type="ARBA" id="ARBA00023002"/>
    </source>
</evidence>
<dbReference type="Gene3D" id="2.30.110.10">
    <property type="entry name" value="Electron Transport, Fmn-binding Protein, Chain A"/>
    <property type="match status" value="1"/>
</dbReference>
<dbReference type="GO" id="GO:0005829">
    <property type="term" value="C:cytosol"/>
    <property type="evidence" value="ECO:0007669"/>
    <property type="project" value="TreeGrafter"/>
</dbReference>
<dbReference type="GO" id="GO:0016627">
    <property type="term" value="F:oxidoreductase activity, acting on the CH-CH group of donors"/>
    <property type="evidence" value="ECO:0007669"/>
    <property type="project" value="TreeGrafter"/>
</dbReference>
<dbReference type="RefSeq" id="WP_111324252.1">
    <property type="nucleotide sequence ID" value="NZ_BIFX01000001.1"/>
</dbReference>
<evidence type="ECO:0000313" key="3">
    <source>
        <dbReference type="EMBL" id="PZW26326.1"/>
    </source>
</evidence>
<dbReference type="InterPro" id="IPR012349">
    <property type="entry name" value="Split_barrel_FMN-bd"/>
</dbReference>
<dbReference type="SUPFAM" id="SSF50475">
    <property type="entry name" value="FMN-binding split barrel"/>
    <property type="match status" value="1"/>
</dbReference>
<proteinExistence type="predicted"/>
<evidence type="ECO:0000313" key="4">
    <source>
        <dbReference type="Proteomes" id="UP000248806"/>
    </source>
</evidence>
<name>A0A326UCB7_THEHA</name>
<keyword evidence="1" id="KW-0560">Oxidoreductase</keyword>
<organism evidence="3 4">
    <name type="scientific">Thermosporothrix hazakensis</name>
    <dbReference type="NCBI Taxonomy" id="644383"/>
    <lineage>
        <taxon>Bacteria</taxon>
        <taxon>Bacillati</taxon>
        <taxon>Chloroflexota</taxon>
        <taxon>Ktedonobacteria</taxon>
        <taxon>Ktedonobacterales</taxon>
        <taxon>Thermosporotrichaceae</taxon>
        <taxon>Thermosporothrix</taxon>
    </lineage>
</organism>
<sequence length="140" mass="15928">MVDLTPEVREFLLYSTRTGKCATVRADGRPHVVPVWFLLDGNDIVFTTWGKSVKAHNIRRDPRASLCIDDELPPFSYVLIEGDATLVEDREQLRYWATRIGARYMGADRGEAYGKRNSVEGELLVRLTPTRVSFKKDIAL</sequence>
<dbReference type="PANTHER" id="PTHR35176">
    <property type="entry name" value="HEME OXYGENASE HI_0854-RELATED"/>
    <property type="match status" value="1"/>
</dbReference>
<dbReference type="InterPro" id="IPR011576">
    <property type="entry name" value="Pyridox_Oxase_N"/>
</dbReference>